<gene>
    <name evidence="2" type="ORF">EWH70_30925</name>
</gene>
<dbReference type="InterPro" id="IPR014895">
    <property type="entry name" value="Alginate_lyase_2"/>
</dbReference>
<feature type="domain" description="Alginate lyase 2" evidence="1">
    <location>
        <begin position="58"/>
        <end position="270"/>
    </location>
</feature>
<evidence type="ECO:0000313" key="3">
    <source>
        <dbReference type="Proteomes" id="UP000292003"/>
    </source>
</evidence>
<dbReference type="EMBL" id="SFCC01000019">
    <property type="protein sequence ID" value="RZQ60116.1"/>
    <property type="molecule type" value="Genomic_DNA"/>
</dbReference>
<evidence type="ECO:0000313" key="2">
    <source>
        <dbReference type="EMBL" id="RZQ60116.1"/>
    </source>
</evidence>
<keyword evidence="3" id="KW-1185">Reference proteome</keyword>
<sequence>MIRLTAREDSHRRRSDTVSHLRILAVAALAGTAVTVLPASATAAPACDPPAAVIGLSKDWKVQLPIDDPDKSGKQPLEVKQPKFATYSKSPWFTPTAACDGIQFRAAVNGVTTSNSSYPRSELREMTDDGRDEAAWSSTSGTHTMVIDQAITHLPKKKPHVVAGQIHDGENDRSVFRLEGTKLYITKENDKHTLITDDYRLGTRFQAKFVVSGGNIRAYYNGELKATIPAKFSGGYFKAGAYTQANCDKSDPCESGNYGQTVIYSVKVTHS</sequence>
<dbReference type="OrthoDB" id="273319at2"/>
<dbReference type="Proteomes" id="UP000292003">
    <property type="component" value="Unassembled WGS sequence"/>
</dbReference>
<proteinExistence type="predicted"/>
<keyword evidence="2" id="KW-0456">Lyase</keyword>
<dbReference type="SUPFAM" id="SSF49899">
    <property type="entry name" value="Concanavalin A-like lectins/glucanases"/>
    <property type="match status" value="1"/>
</dbReference>
<accession>A0A4Q7J125</accession>
<dbReference type="AlphaFoldDB" id="A0A4Q7J125"/>
<reference evidence="2 3" key="1">
    <citation type="submission" date="2019-02" db="EMBL/GenBank/DDBJ databases">
        <title>Draft genome sequence of Amycolatopsis sp. 8-3EHSu isolated from roots of Suaeda maritima.</title>
        <authorList>
            <person name="Duangmal K."/>
            <person name="Chantavorakit T."/>
        </authorList>
    </citation>
    <scope>NUCLEOTIDE SEQUENCE [LARGE SCALE GENOMIC DNA]</scope>
    <source>
        <strain evidence="2 3">8-3EHSu</strain>
    </source>
</reference>
<dbReference type="Pfam" id="PF08787">
    <property type="entry name" value="Alginate_lyase2"/>
    <property type="match status" value="1"/>
</dbReference>
<comment type="caution">
    <text evidence="2">The sequence shown here is derived from an EMBL/GenBank/DDBJ whole genome shotgun (WGS) entry which is preliminary data.</text>
</comment>
<dbReference type="Gene3D" id="2.60.120.200">
    <property type="match status" value="1"/>
</dbReference>
<protein>
    <submittedName>
        <fullName evidence="2">Polysaccharide lyase family 7 protein</fullName>
    </submittedName>
</protein>
<dbReference type="GO" id="GO:0016829">
    <property type="term" value="F:lyase activity"/>
    <property type="evidence" value="ECO:0007669"/>
    <property type="project" value="UniProtKB-KW"/>
</dbReference>
<dbReference type="InterPro" id="IPR013320">
    <property type="entry name" value="ConA-like_dom_sf"/>
</dbReference>
<name>A0A4Q7J125_9PSEU</name>
<evidence type="ECO:0000259" key="1">
    <source>
        <dbReference type="Pfam" id="PF08787"/>
    </source>
</evidence>
<organism evidence="2 3">
    <name type="scientific">Amycolatopsis suaedae</name>
    <dbReference type="NCBI Taxonomy" id="2510978"/>
    <lineage>
        <taxon>Bacteria</taxon>
        <taxon>Bacillati</taxon>
        <taxon>Actinomycetota</taxon>
        <taxon>Actinomycetes</taxon>
        <taxon>Pseudonocardiales</taxon>
        <taxon>Pseudonocardiaceae</taxon>
        <taxon>Amycolatopsis</taxon>
    </lineage>
</organism>